<dbReference type="EMBL" id="JBHRSB010000006">
    <property type="protein sequence ID" value="MFC3002244.1"/>
    <property type="molecule type" value="Genomic_DNA"/>
</dbReference>
<accession>A0ABV7BZS3</accession>
<comment type="caution">
    <text evidence="1">The sequence shown here is derived from an EMBL/GenBank/DDBJ whole genome shotgun (WGS) entry which is preliminary data.</text>
</comment>
<evidence type="ECO:0000313" key="2">
    <source>
        <dbReference type="Proteomes" id="UP001595420"/>
    </source>
</evidence>
<name>A0ABV7BZS3_9PROT</name>
<organism evidence="1 2">
    <name type="scientific">Falsiroseomonas tokyonensis</name>
    <dbReference type="NCBI Taxonomy" id="430521"/>
    <lineage>
        <taxon>Bacteria</taxon>
        <taxon>Pseudomonadati</taxon>
        <taxon>Pseudomonadota</taxon>
        <taxon>Alphaproteobacteria</taxon>
        <taxon>Acetobacterales</taxon>
        <taxon>Roseomonadaceae</taxon>
        <taxon>Falsiroseomonas</taxon>
    </lineage>
</organism>
<dbReference type="Proteomes" id="UP001595420">
    <property type="component" value="Unassembled WGS sequence"/>
</dbReference>
<dbReference type="RefSeq" id="WP_216838319.1">
    <property type="nucleotide sequence ID" value="NZ_JAFNJS010000006.1"/>
</dbReference>
<gene>
    <name evidence="1" type="ORF">ACFOD3_20260</name>
</gene>
<evidence type="ECO:0000313" key="1">
    <source>
        <dbReference type="EMBL" id="MFC3002244.1"/>
    </source>
</evidence>
<keyword evidence="2" id="KW-1185">Reference proteome</keyword>
<protein>
    <submittedName>
        <fullName evidence="1">Uncharacterized protein</fullName>
    </submittedName>
</protein>
<sequence>MRRRRADALTAAGDAGIPVINTPDYGTTEVADHAVTLALTLLRGVKACDRRLRRSNDSGLRAS</sequence>
<reference evidence="2" key="1">
    <citation type="journal article" date="2019" name="Int. J. Syst. Evol. Microbiol.">
        <title>The Global Catalogue of Microorganisms (GCM) 10K type strain sequencing project: providing services to taxonomists for standard genome sequencing and annotation.</title>
        <authorList>
            <consortium name="The Broad Institute Genomics Platform"/>
            <consortium name="The Broad Institute Genome Sequencing Center for Infectious Disease"/>
            <person name="Wu L."/>
            <person name="Ma J."/>
        </authorList>
    </citation>
    <scope>NUCLEOTIDE SEQUENCE [LARGE SCALE GENOMIC DNA]</scope>
    <source>
        <strain evidence="2">CGMCC 1.16855</strain>
    </source>
</reference>
<proteinExistence type="predicted"/>